<dbReference type="PROSITE" id="PS51201">
    <property type="entry name" value="RCK_N"/>
    <property type="match status" value="1"/>
</dbReference>
<dbReference type="Gene3D" id="1.20.1530.20">
    <property type="match status" value="1"/>
</dbReference>
<feature type="transmembrane region" description="Helical" evidence="7">
    <location>
        <begin position="87"/>
        <end position="110"/>
    </location>
</feature>
<dbReference type="InterPro" id="IPR036291">
    <property type="entry name" value="NAD(P)-bd_dom_sf"/>
</dbReference>
<dbReference type="STRING" id="517418.Ctha_1066"/>
<evidence type="ECO:0000259" key="8">
    <source>
        <dbReference type="PROSITE" id="PS51201"/>
    </source>
</evidence>
<feature type="transmembrane region" description="Helical" evidence="7">
    <location>
        <begin position="363"/>
        <end position="386"/>
    </location>
</feature>
<feature type="transmembrane region" description="Helical" evidence="7">
    <location>
        <begin position="122"/>
        <end position="142"/>
    </location>
</feature>
<dbReference type="AlphaFoldDB" id="B3QY02"/>
<accession>B3QY02</accession>
<feature type="transmembrane region" description="Helical" evidence="7">
    <location>
        <begin position="224"/>
        <end position="257"/>
    </location>
</feature>
<name>B3QY02_CHLT3</name>
<dbReference type="Gene3D" id="3.40.50.720">
    <property type="entry name" value="NAD(P)-binding Rossmann-like Domain"/>
    <property type="match status" value="1"/>
</dbReference>
<feature type="transmembrane region" description="Helical" evidence="7">
    <location>
        <begin position="302"/>
        <end position="324"/>
    </location>
</feature>
<comment type="subcellular location">
    <subcellularLocation>
        <location evidence="1">Membrane</location>
        <topology evidence="1">Multi-pass membrane protein</topology>
    </subcellularLocation>
</comment>
<dbReference type="HOGENOM" id="CLU_005126_9_0_10"/>
<dbReference type="InterPro" id="IPR038770">
    <property type="entry name" value="Na+/solute_symporter_sf"/>
</dbReference>
<dbReference type="GO" id="GO:0016020">
    <property type="term" value="C:membrane"/>
    <property type="evidence" value="ECO:0007669"/>
    <property type="project" value="UniProtKB-SubCell"/>
</dbReference>
<dbReference type="InterPro" id="IPR006153">
    <property type="entry name" value="Cation/H_exchanger_TM"/>
</dbReference>
<dbReference type="PANTHER" id="PTHR42751">
    <property type="entry name" value="SODIUM/HYDROGEN EXCHANGER FAMILY/TRKA DOMAIN PROTEIN"/>
    <property type="match status" value="1"/>
</dbReference>
<sequence>MHDFHFLGELILIGICAIAIILIFQRLKVPPVIGLIFTGIVLGPSGFSVVHDTELISVLAEMGVILLLFTIGLEFSVDELNRLKKIVLIGGSGQLLLSIMSISLLSFLTMKAVGGELSVREAMFLGFAFAVSSTAICLKILNDREELDLPYGKIALGILIFQDIAIVPLMIGITFLSPHKETSFLTVFRELGLISFFAVAVFGGFRLLMPRAVEIISSLRAKEVLVIGALVLCFGSAYLTSLIGLSLALGAFVAGMVIASTDESHQIGHAIEPFREAFTSIFFVSVGLLLKVNLIDLPVFMLLALGVLLIKGVLVAVLSLFLGYSFRVSLMAGMALAQIGEFSFVLAEAALKNDVIQEPLFNSMLAIIVVTMIVTPSMIAIAPHLAEQVEPALRFIPLVQKNSHSVRTSATEGTVIHPGEVHAAIIGFGLNGRNVSSVLKATNISHTILEIDRDIVREMKKANEPIYYGDCTDRKALQRAKIDKARAIVIGISDTTAIRQSIRLIRQLNEKAYIIVRARSLSLVDELYKAGADVVVTEKFETSIQIFSILLQHFTVEPELILEQQEIIRRDCEKIFLRTATQNSGKQNSQVEV</sequence>
<evidence type="ECO:0000256" key="7">
    <source>
        <dbReference type="SAM" id="Phobius"/>
    </source>
</evidence>
<reference evidence="9 10" key="1">
    <citation type="submission" date="2008-06" db="EMBL/GenBank/DDBJ databases">
        <title>Complete sequence of Chloroherpeton thalassium ATCC 35110.</title>
        <authorList>
            <consortium name="US DOE Joint Genome Institute"/>
            <person name="Lucas S."/>
            <person name="Copeland A."/>
            <person name="Lapidus A."/>
            <person name="Glavina del Rio T."/>
            <person name="Dalin E."/>
            <person name="Tice H."/>
            <person name="Bruce D."/>
            <person name="Goodwin L."/>
            <person name="Pitluck S."/>
            <person name="Schmutz J."/>
            <person name="Larimer F."/>
            <person name="Land M."/>
            <person name="Hauser L."/>
            <person name="Kyrpides N."/>
            <person name="Mikhailova N."/>
            <person name="Liu Z."/>
            <person name="Li T."/>
            <person name="Zhao F."/>
            <person name="Overmann J."/>
            <person name="Bryant D.A."/>
            <person name="Richardson P."/>
        </authorList>
    </citation>
    <scope>NUCLEOTIDE SEQUENCE [LARGE SCALE GENOMIC DNA]</scope>
    <source>
        <strain evidence="10">ATCC 35110 / GB-78</strain>
    </source>
</reference>
<keyword evidence="5 7" id="KW-1133">Transmembrane helix</keyword>
<proteinExistence type="inferred from homology"/>
<evidence type="ECO:0000256" key="2">
    <source>
        <dbReference type="ARBA" id="ARBA00005551"/>
    </source>
</evidence>
<evidence type="ECO:0000313" key="9">
    <source>
        <dbReference type="EMBL" id="ACF13530.1"/>
    </source>
</evidence>
<keyword evidence="4 7" id="KW-0812">Transmembrane</keyword>
<dbReference type="PANTHER" id="PTHR42751:SF3">
    <property type="entry name" value="SODIUM_GLUTAMATE SYMPORTER"/>
    <property type="match status" value="1"/>
</dbReference>
<feature type="transmembrane region" description="Helical" evidence="7">
    <location>
        <begin position="6"/>
        <end position="24"/>
    </location>
</feature>
<dbReference type="SUPFAM" id="SSF51735">
    <property type="entry name" value="NAD(P)-binding Rossmann-fold domains"/>
    <property type="match status" value="1"/>
</dbReference>
<feature type="transmembrane region" description="Helical" evidence="7">
    <location>
        <begin position="31"/>
        <end position="50"/>
    </location>
</feature>
<dbReference type="Proteomes" id="UP000001208">
    <property type="component" value="Chromosome"/>
</dbReference>
<dbReference type="Pfam" id="PF00999">
    <property type="entry name" value="Na_H_Exchanger"/>
    <property type="match status" value="1"/>
</dbReference>
<keyword evidence="3" id="KW-0813">Transport</keyword>
<dbReference type="eggNOG" id="COG1226">
    <property type="taxonomic scope" value="Bacteria"/>
</dbReference>
<dbReference type="InterPro" id="IPR003148">
    <property type="entry name" value="RCK_N"/>
</dbReference>
<evidence type="ECO:0000256" key="4">
    <source>
        <dbReference type="ARBA" id="ARBA00022692"/>
    </source>
</evidence>
<dbReference type="GO" id="GO:1902600">
    <property type="term" value="P:proton transmembrane transport"/>
    <property type="evidence" value="ECO:0007669"/>
    <property type="project" value="InterPro"/>
</dbReference>
<feature type="transmembrane region" description="Helical" evidence="7">
    <location>
        <begin position="154"/>
        <end position="176"/>
    </location>
</feature>
<dbReference type="OrthoDB" id="9781411at2"/>
<protein>
    <submittedName>
        <fullName evidence="9">Sodium/hydrogen exchanger</fullName>
    </submittedName>
</protein>
<evidence type="ECO:0000256" key="1">
    <source>
        <dbReference type="ARBA" id="ARBA00004141"/>
    </source>
</evidence>
<evidence type="ECO:0000256" key="3">
    <source>
        <dbReference type="ARBA" id="ARBA00022448"/>
    </source>
</evidence>
<dbReference type="GO" id="GO:0006813">
    <property type="term" value="P:potassium ion transport"/>
    <property type="evidence" value="ECO:0007669"/>
    <property type="project" value="InterPro"/>
</dbReference>
<evidence type="ECO:0000256" key="5">
    <source>
        <dbReference type="ARBA" id="ARBA00022989"/>
    </source>
</evidence>
<organism evidence="9 10">
    <name type="scientific">Chloroherpeton thalassium (strain ATCC 35110 / GB-78)</name>
    <dbReference type="NCBI Taxonomy" id="517418"/>
    <lineage>
        <taxon>Bacteria</taxon>
        <taxon>Pseudomonadati</taxon>
        <taxon>Chlorobiota</taxon>
        <taxon>Chlorobiia</taxon>
        <taxon>Chlorobiales</taxon>
        <taxon>Chloroherpetonaceae</taxon>
        <taxon>Chloroherpeton</taxon>
    </lineage>
</organism>
<dbReference type="KEGG" id="cts:Ctha_1066"/>
<keyword evidence="6 7" id="KW-0472">Membrane</keyword>
<evidence type="ECO:0000313" key="10">
    <source>
        <dbReference type="Proteomes" id="UP000001208"/>
    </source>
</evidence>
<dbReference type="EMBL" id="CP001100">
    <property type="protein sequence ID" value="ACF13530.1"/>
    <property type="molecule type" value="Genomic_DNA"/>
</dbReference>
<feature type="transmembrane region" description="Helical" evidence="7">
    <location>
        <begin position="182"/>
        <end position="203"/>
    </location>
</feature>
<comment type="similarity">
    <text evidence="2">Belongs to the monovalent cation:proton antiporter 2 (CPA2) transporter (TC 2.A.37) family.</text>
</comment>
<gene>
    <name evidence="9" type="ordered locus">Ctha_1066</name>
</gene>
<feature type="transmembrane region" description="Helical" evidence="7">
    <location>
        <begin position="330"/>
        <end position="351"/>
    </location>
</feature>
<feature type="transmembrane region" description="Helical" evidence="7">
    <location>
        <begin position="277"/>
        <end position="295"/>
    </location>
</feature>
<feature type="domain" description="RCK N-terminal" evidence="8">
    <location>
        <begin position="420"/>
        <end position="536"/>
    </location>
</feature>
<dbReference type="GO" id="GO:0015297">
    <property type="term" value="F:antiporter activity"/>
    <property type="evidence" value="ECO:0007669"/>
    <property type="project" value="InterPro"/>
</dbReference>
<keyword evidence="10" id="KW-1185">Reference proteome</keyword>
<feature type="transmembrane region" description="Helical" evidence="7">
    <location>
        <begin position="56"/>
        <end position="75"/>
    </location>
</feature>
<evidence type="ECO:0000256" key="6">
    <source>
        <dbReference type="ARBA" id="ARBA00023136"/>
    </source>
</evidence>
<dbReference type="Pfam" id="PF02254">
    <property type="entry name" value="TrkA_N"/>
    <property type="match status" value="1"/>
</dbReference>
<dbReference type="RefSeq" id="WP_012499614.1">
    <property type="nucleotide sequence ID" value="NC_011026.1"/>
</dbReference>
<dbReference type="eggNOG" id="COG0475">
    <property type="taxonomic scope" value="Bacteria"/>
</dbReference>